<dbReference type="EMBL" id="CP069798">
    <property type="protein sequence ID" value="QRQ82054.1"/>
    <property type="molecule type" value="Genomic_DNA"/>
</dbReference>
<evidence type="ECO:0000256" key="3">
    <source>
        <dbReference type="ARBA" id="ARBA00022898"/>
    </source>
</evidence>
<dbReference type="RefSeq" id="WP_230339348.1">
    <property type="nucleotide sequence ID" value="NZ_CP069798.1"/>
</dbReference>
<gene>
    <name evidence="5" type="ORF">JQU52_00985</name>
</gene>
<evidence type="ECO:0000256" key="2">
    <source>
        <dbReference type="ARBA" id="ARBA00008954"/>
    </source>
</evidence>
<dbReference type="SUPFAM" id="SSF53383">
    <property type="entry name" value="PLP-dependent transferases"/>
    <property type="match status" value="1"/>
</dbReference>
<reference evidence="5" key="1">
    <citation type="submission" date="2021-02" db="EMBL/GenBank/DDBJ databases">
        <title>Neisseriaceae sp. 26B isolated from the cloaca of a Common Toad-headed Turtle (Mesoclemmys nasuta).</title>
        <authorList>
            <person name="Spergser J."/>
            <person name="Busse H.-J."/>
        </authorList>
    </citation>
    <scope>NUCLEOTIDE SEQUENCE</scope>
    <source>
        <strain evidence="5">26B</strain>
    </source>
</reference>
<keyword evidence="3 4" id="KW-0663">Pyridoxal phosphate</keyword>
<dbReference type="GO" id="GO:0008483">
    <property type="term" value="F:transaminase activity"/>
    <property type="evidence" value="ECO:0007669"/>
    <property type="project" value="UniProtKB-KW"/>
</dbReference>
<proteinExistence type="inferred from homology"/>
<dbReference type="InterPro" id="IPR049704">
    <property type="entry name" value="Aminotrans_3_PPA_site"/>
</dbReference>
<evidence type="ECO:0000313" key="5">
    <source>
        <dbReference type="EMBL" id="QRQ82054.1"/>
    </source>
</evidence>
<accession>A0A892ZKG7</accession>
<organism evidence="5 6">
    <name type="scientific">Paralysiella testudinis</name>
    <dbReference type="NCBI Taxonomy" id="2809020"/>
    <lineage>
        <taxon>Bacteria</taxon>
        <taxon>Pseudomonadati</taxon>
        <taxon>Pseudomonadota</taxon>
        <taxon>Betaproteobacteria</taxon>
        <taxon>Neisseriales</taxon>
        <taxon>Neisseriaceae</taxon>
        <taxon>Paralysiella</taxon>
    </lineage>
</organism>
<evidence type="ECO:0000256" key="1">
    <source>
        <dbReference type="ARBA" id="ARBA00001933"/>
    </source>
</evidence>
<protein>
    <submittedName>
        <fullName evidence="5">Aminotransferase class III-fold pyridoxal phosphate-dependent enzyme</fullName>
    </submittedName>
</protein>
<dbReference type="InterPro" id="IPR015424">
    <property type="entry name" value="PyrdxlP-dep_Trfase"/>
</dbReference>
<keyword evidence="5" id="KW-0032">Aminotransferase</keyword>
<evidence type="ECO:0000256" key="4">
    <source>
        <dbReference type="RuleBase" id="RU003560"/>
    </source>
</evidence>
<dbReference type="PANTHER" id="PTHR45688">
    <property type="match status" value="1"/>
</dbReference>
<dbReference type="InterPro" id="IPR015421">
    <property type="entry name" value="PyrdxlP-dep_Trfase_major"/>
</dbReference>
<comment type="similarity">
    <text evidence="2 4">Belongs to the class-III pyridoxal-phosphate-dependent aminotransferase family.</text>
</comment>
<name>A0A892ZKG7_9NEIS</name>
<dbReference type="Proteomes" id="UP000653156">
    <property type="component" value="Chromosome"/>
</dbReference>
<dbReference type="GO" id="GO:0030170">
    <property type="term" value="F:pyridoxal phosphate binding"/>
    <property type="evidence" value="ECO:0007669"/>
    <property type="project" value="InterPro"/>
</dbReference>
<sequence length="417" mass="43923">MTEPTELLARRTVLGPAYRLFYDEPLLPVRGEDVWLEDADGRRYLDAYNNVPVVGHGNARVVQAMAAQAATLCTHTRYLHPAILDYADALLAHFPPDLNRLMLACTGSEANDLALRMAQAVSGGQGIVVTHHAYHGVTQLLAQTSPSLAAVAPFVRTVPPPMVGEGETVAIAARRWEDQVAQAFADLQAAAVRPCALLVDTVFASDGIFPPAHGLLSGGAAAARAAGAVVIADEVQAGFGRLGADWWGFARTGLAPDIVTMGKPMGNGYPMAGVVATAAVVDAFAATGRYFNTFGGNPVAAAVGMAVLQELEQRRLPERAETTGQLLAAEWAHALPALGVAGIRGHGLYWGITVAEHGAAHSSTRASRVANHMRQHGVLISHSGPQGNVLKIRPPLTFGTEHVPILLDALVQALRQT</sequence>
<dbReference type="InterPro" id="IPR005814">
    <property type="entry name" value="Aminotrans_3"/>
</dbReference>
<dbReference type="KEGG" id="ptes:JQU52_00985"/>
<dbReference type="InterPro" id="IPR015422">
    <property type="entry name" value="PyrdxlP-dep_Trfase_small"/>
</dbReference>
<dbReference type="PIRSF" id="PIRSF000521">
    <property type="entry name" value="Transaminase_4ab_Lys_Orn"/>
    <property type="match status" value="1"/>
</dbReference>
<dbReference type="Gene3D" id="3.40.640.10">
    <property type="entry name" value="Type I PLP-dependent aspartate aminotransferase-like (Major domain)"/>
    <property type="match status" value="1"/>
</dbReference>
<dbReference type="Gene3D" id="3.90.1150.10">
    <property type="entry name" value="Aspartate Aminotransferase, domain 1"/>
    <property type="match status" value="1"/>
</dbReference>
<dbReference type="PROSITE" id="PS00600">
    <property type="entry name" value="AA_TRANSFER_CLASS_3"/>
    <property type="match status" value="1"/>
</dbReference>
<dbReference type="PANTHER" id="PTHR45688:SF13">
    <property type="entry name" value="ALANINE--GLYOXYLATE AMINOTRANSFERASE 2-LIKE"/>
    <property type="match status" value="1"/>
</dbReference>
<keyword evidence="6" id="KW-1185">Reference proteome</keyword>
<dbReference type="AlphaFoldDB" id="A0A892ZKG7"/>
<keyword evidence="5" id="KW-0808">Transferase</keyword>
<evidence type="ECO:0000313" key="6">
    <source>
        <dbReference type="Proteomes" id="UP000653156"/>
    </source>
</evidence>
<comment type="cofactor">
    <cofactor evidence="1">
        <name>pyridoxal 5'-phosphate</name>
        <dbReference type="ChEBI" id="CHEBI:597326"/>
    </cofactor>
</comment>
<dbReference type="Pfam" id="PF00202">
    <property type="entry name" value="Aminotran_3"/>
    <property type="match status" value="1"/>
</dbReference>